<dbReference type="Gene3D" id="3.90.550.10">
    <property type="entry name" value="Spore Coat Polysaccharide Biosynthesis Protein SpsA, Chain A"/>
    <property type="match status" value="1"/>
</dbReference>
<dbReference type="Proteomes" id="UP000189777">
    <property type="component" value="Unassembled WGS sequence"/>
</dbReference>
<evidence type="ECO:0000256" key="2">
    <source>
        <dbReference type="ARBA" id="ARBA00022475"/>
    </source>
</evidence>
<dbReference type="SUPFAM" id="SSF53448">
    <property type="entry name" value="Nucleotide-diphospho-sugar transferases"/>
    <property type="match status" value="1"/>
</dbReference>
<keyword evidence="5" id="KW-0472">Membrane</keyword>
<evidence type="ECO:0000256" key="3">
    <source>
        <dbReference type="ARBA" id="ARBA00022676"/>
    </source>
</evidence>
<dbReference type="PANTHER" id="PTHR43646">
    <property type="entry name" value="GLYCOSYLTRANSFERASE"/>
    <property type="match status" value="1"/>
</dbReference>
<comment type="similarity">
    <text evidence="8">Belongs to the glycosyltransferase 2 family. CrtQ subfamily.</text>
</comment>
<evidence type="ECO:0000256" key="6">
    <source>
        <dbReference type="ARBA" id="ARBA00037281"/>
    </source>
</evidence>
<keyword evidence="12" id="KW-1185">Reference proteome</keyword>
<dbReference type="GO" id="GO:0005886">
    <property type="term" value="C:plasma membrane"/>
    <property type="evidence" value="ECO:0007669"/>
    <property type="project" value="UniProtKB-SubCell"/>
</dbReference>
<accession>A0A1T5J2B1</accession>
<comment type="function">
    <text evidence="6">Catalyzes the glycosylation of 4,4'-diaponeurosporenoate, i.e. the esterification of glucose at the C1'' position with the carboxyl group of 4,4'-diaponeurosporenic acid, to form glycosyl-4,4'-diaponeurosporenoate. This is a step in the biosynthesis of staphyloxanthin, an orange pigment present in most staphylococci strains.</text>
</comment>
<dbReference type="Pfam" id="PF00535">
    <property type="entry name" value="Glycos_transf_2"/>
    <property type="match status" value="1"/>
</dbReference>
<dbReference type="PANTHER" id="PTHR43646:SF2">
    <property type="entry name" value="GLYCOSYLTRANSFERASE 2-LIKE DOMAIN-CONTAINING PROTEIN"/>
    <property type="match status" value="1"/>
</dbReference>
<organism evidence="11 12">
    <name type="scientific">Krasilnikoviella flava</name>
    <dbReference type="NCBI Taxonomy" id="526729"/>
    <lineage>
        <taxon>Bacteria</taxon>
        <taxon>Bacillati</taxon>
        <taxon>Actinomycetota</taxon>
        <taxon>Actinomycetes</taxon>
        <taxon>Micrococcales</taxon>
        <taxon>Promicromonosporaceae</taxon>
        <taxon>Krasilnikoviella</taxon>
    </lineage>
</organism>
<gene>
    <name evidence="11" type="ORF">SAMN04324258_0962</name>
</gene>
<proteinExistence type="inferred from homology"/>
<evidence type="ECO:0000259" key="10">
    <source>
        <dbReference type="Pfam" id="PF00535"/>
    </source>
</evidence>
<keyword evidence="4 11" id="KW-0808">Transferase</keyword>
<reference evidence="11 12" key="1">
    <citation type="submission" date="2017-02" db="EMBL/GenBank/DDBJ databases">
        <authorList>
            <person name="Peterson S.W."/>
        </authorList>
    </citation>
    <scope>NUCLEOTIDE SEQUENCE [LARGE SCALE GENOMIC DNA]</scope>
    <source>
        <strain evidence="11 12">DSM 21481</strain>
    </source>
</reference>
<dbReference type="STRING" id="526729.SAMN04324258_0962"/>
<evidence type="ECO:0000256" key="9">
    <source>
        <dbReference type="ARBA" id="ARBA00040345"/>
    </source>
</evidence>
<dbReference type="InterPro" id="IPR001173">
    <property type="entry name" value="Glyco_trans_2-like"/>
</dbReference>
<evidence type="ECO:0000313" key="11">
    <source>
        <dbReference type="EMBL" id="SKC45516.1"/>
    </source>
</evidence>
<keyword evidence="3" id="KW-0328">Glycosyltransferase</keyword>
<evidence type="ECO:0000256" key="1">
    <source>
        <dbReference type="ARBA" id="ARBA00004236"/>
    </source>
</evidence>
<name>A0A1T5J2B1_9MICO</name>
<sequence length="253" mass="27439">MTGVPAAPPAGRPLPTVSVVVPARDDAAALERCLTLLAAQTLSPLEVVVVDNASTDETADVARRAGAVVVHEPRVGIPAAAAAGYDTARGEVLARLDADSQPGPGWVRAVAERMAADPAVDAVTGTGTFTDLRGGRWACALYLSAYYASTRMALGHTALWGSCMALRRSTWWAVRDQVERVDPEVHDDLDLAFALGPRRRIVRDRHLRVGVSARTLRYGRRRRLVRAARTLRLNWAVAPPWERWRDRLGAAAR</sequence>
<keyword evidence="2" id="KW-1003">Cell membrane</keyword>
<evidence type="ECO:0000256" key="5">
    <source>
        <dbReference type="ARBA" id="ARBA00023136"/>
    </source>
</evidence>
<evidence type="ECO:0000256" key="7">
    <source>
        <dbReference type="ARBA" id="ARBA00037904"/>
    </source>
</evidence>
<feature type="domain" description="Glycosyltransferase 2-like" evidence="10">
    <location>
        <begin position="18"/>
        <end position="169"/>
    </location>
</feature>
<evidence type="ECO:0000256" key="8">
    <source>
        <dbReference type="ARBA" id="ARBA00038120"/>
    </source>
</evidence>
<dbReference type="InterPro" id="IPR029044">
    <property type="entry name" value="Nucleotide-diphossugar_trans"/>
</dbReference>
<protein>
    <recommendedName>
        <fullName evidence="9">4,4'-diaponeurosporenoate glycosyltransferase</fullName>
    </recommendedName>
</protein>
<dbReference type="RefSeq" id="WP_245806939.1">
    <property type="nucleotide sequence ID" value="NZ_FUZQ01000002.1"/>
</dbReference>
<dbReference type="EMBL" id="FUZQ01000002">
    <property type="protein sequence ID" value="SKC45516.1"/>
    <property type="molecule type" value="Genomic_DNA"/>
</dbReference>
<dbReference type="CDD" id="cd00761">
    <property type="entry name" value="Glyco_tranf_GTA_type"/>
    <property type="match status" value="1"/>
</dbReference>
<evidence type="ECO:0000256" key="4">
    <source>
        <dbReference type="ARBA" id="ARBA00022679"/>
    </source>
</evidence>
<dbReference type="GO" id="GO:0016757">
    <property type="term" value="F:glycosyltransferase activity"/>
    <property type="evidence" value="ECO:0007669"/>
    <property type="project" value="UniProtKB-KW"/>
</dbReference>
<dbReference type="AlphaFoldDB" id="A0A1T5J2B1"/>
<comment type="pathway">
    <text evidence="7">Carotenoid biosynthesis; staphyloxanthin biosynthesis; staphyloxanthin from farnesyl diphosphate: step 4/5.</text>
</comment>
<comment type="subcellular location">
    <subcellularLocation>
        <location evidence="1">Cell membrane</location>
    </subcellularLocation>
</comment>
<evidence type="ECO:0000313" key="12">
    <source>
        <dbReference type="Proteomes" id="UP000189777"/>
    </source>
</evidence>